<evidence type="ECO:0000259" key="3">
    <source>
        <dbReference type="Pfam" id="PF06155"/>
    </source>
</evidence>
<sequence length="112" mass="13024">MITPSSINLSKDRKTLTIKFRSIDYSLSSEFLRIHSPSAEVLGHSPEQETLQLNKENVDINKIRPVGNYAIAIHYSDGHTTGLYSWNYLNYLALNQKKLWREYNQKIINLKK</sequence>
<organism evidence="4">
    <name type="scientific">marine metagenome</name>
    <dbReference type="NCBI Taxonomy" id="408172"/>
    <lineage>
        <taxon>unclassified sequences</taxon>
        <taxon>metagenomes</taxon>
        <taxon>ecological metagenomes</taxon>
    </lineage>
</organism>
<dbReference type="InterPro" id="IPR038492">
    <property type="entry name" value="GBBH-like_N_sf"/>
</dbReference>
<dbReference type="EMBL" id="UINC01003296">
    <property type="protein sequence ID" value="SVA05070.1"/>
    <property type="molecule type" value="Genomic_DNA"/>
</dbReference>
<name>A0A381SLZ7_9ZZZZ</name>
<dbReference type="Pfam" id="PF06155">
    <property type="entry name" value="GBBH-like_N"/>
    <property type="match status" value="1"/>
</dbReference>
<evidence type="ECO:0000256" key="1">
    <source>
        <dbReference type="ARBA" id="ARBA00022723"/>
    </source>
</evidence>
<feature type="domain" description="Gamma-butyrobetaine hydroxylase-like N-terminal" evidence="3">
    <location>
        <begin position="7"/>
        <end position="89"/>
    </location>
</feature>
<proteinExistence type="predicted"/>
<protein>
    <recommendedName>
        <fullName evidence="3">Gamma-butyrobetaine hydroxylase-like N-terminal domain-containing protein</fullName>
    </recommendedName>
</protein>
<accession>A0A381SLZ7</accession>
<gene>
    <name evidence="4" type="ORF">METZ01_LOCUS57924</name>
</gene>
<reference evidence="4" key="1">
    <citation type="submission" date="2018-05" db="EMBL/GenBank/DDBJ databases">
        <authorList>
            <person name="Lanie J.A."/>
            <person name="Ng W.-L."/>
            <person name="Kazmierczak K.M."/>
            <person name="Andrzejewski T.M."/>
            <person name="Davidsen T.M."/>
            <person name="Wayne K.J."/>
            <person name="Tettelin H."/>
            <person name="Glass J.I."/>
            <person name="Rusch D."/>
            <person name="Podicherti R."/>
            <person name="Tsui H.-C.T."/>
            <person name="Winkler M.E."/>
        </authorList>
    </citation>
    <scope>NUCLEOTIDE SEQUENCE</scope>
</reference>
<dbReference type="AlphaFoldDB" id="A0A381SLZ7"/>
<dbReference type="GO" id="GO:0046872">
    <property type="term" value="F:metal ion binding"/>
    <property type="evidence" value="ECO:0007669"/>
    <property type="project" value="UniProtKB-KW"/>
</dbReference>
<dbReference type="PANTHER" id="PTHR35303:SF5">
    <property type="entry name" value="OS02G0197800 PROTEIN"/>
    <property type="match status" value="1"/>
</dbReference>
<dbReference type="Gene3D" id="3.30.2020.30">
    <property type="match status" value="1"/>
</dbReference>
<evidence type="ECO:0000256" key="2">
    <source>
        <dbReference type="ARBA" id="ARBA00023004"/>
    </source>
</evidence>
<evidence type="ECO:0000313" key="4">
    <source>
        <dbReference type="EMBL" id="SVA05070.1"/>
    </source>
</evidence>
<keyword evidence="1" id="KW-0479">Metal-binding</keyword>
<keyword evidence="2" id="KW-0408">Iron</keyword>
<dbReference type="InterPro" id="IPR010376">
    <property type="entry name" value="GBBH-like_N"/>
</dbReference>
<dbReference type="PANTHER" id="PTHR35303">
    <property type="entry name" value="OS02G0197800 PROTEIN"/>
    <property type="match status" value="1"/>
</dbReference>